<reference evidence="3" key="2">
    <citation type="submission" date="2015-01" db="EMBL/GenBank/DDBJ databases">
        <title>Evolutionary Origins and Diversification of the Mycorrhizal Mutualists.</title>
        <authorList>
            <consortium name="DOE Joint Genome Institute"/>
            <consortium name="Mycorrhizal Genomics Consortium"/>
            <person name="Kohler A."/>
            <person name="Kuo A."/>
            <person name="Nagy L.G."/>
            <person name="Floudas D."/>
            <person name="Copeland A."/>
            <person name="Barry K.W."/>
            <person name="Cichocki N."/>
            <person name="Veneault-Fourrey C."/>
            <person name="LaButti K."/>
            <person name="Lindquist E.A."/>
            <person name="Lipzen A."/>
            <person name="Lundell T."/>
            <person name="Morin E."/>
            <person name="Murat C."/>
            <person name="Riley R."/>
            <person name="Ohm R."/>
            <person name="Sun H."/>
            <person name="Tunlid A."/>
            <person name="Henrissat B."/>
            <person name="Grigoriev I.V."/>
            <person name="Hibbett D.S."/>
            <person name="Martin F."/>
        </authorList>
    </citation>
    <scope>NUCLEOTIDE SEQUENCE [LARGE SCALE GENOMIC DNA]</scope>
    <source>
        <strain evidence="3">MUT 4182</strain>
    </source>
</reference>
<feature type="compositionally biased region" description="Low complexity" evidence="1">
    <location>
        <begin position="417"/>
        <end position="426"/>
    </location>
</feature>
<feature type="region of interest" description="Disordered" evidence="1">
    <location>
        <begin position="389"/>
        <end position="460"/>
    </location>
</feature>
<feature type="compositionally biased region" description="Acidic residues" evidence="1">
    <location>
        <begin position="499"/>
        <end position="522"/>
    </location>
</feature>
<proteinExistence type="predicted"/>
<feature type="region of interest" description="Disordered" evidence="1">
    <location>
        <begin position="473"/>
        <end position="541"/>
    </location>
</feature>
<reference evidence="2 3" key="1">
    <citation type="submission" date="2014-04" db="EMBL/GenBank/DDBJ databases">
        <authorList>
            <consortium name="DOE Joint Genome Institute"/>
            <person name="Kuo A."/>
            <person name="Girlanda M."/>
            <person name="Perotto S."/>
            <person name="Kohler A."/>
            <person name="Nagy L.G."/>
            <person name="Floudas D."/>
            <person name="Copeland A."/>
            <person name="Barry K.W."/>
            <person name="Cichocki N."/>
            <person name="Veneault-Fourrey C."/>
            <person name="LaButti K."/>
            <person name="Lindquist E.A."/>
            <person name="Lipzen A."/>
            <person name="Lundell T."/>
            <person name="Morin E."/>
            <person name="Murat C."/>
            <person name="Sun H."/>
            <person name="Tunlid A."/>
            <person name="Henrissat B."/>
            <person name="Grigoriev I.V."/>
            <person name="Hibbett D.S."/>
            <person name="Martin F."/>
            <person name="Nordberg H.P."/>
            <person name="Cantor M.N."/>
            <person name="Hua S.X."/>
        </authorList>
    </citation>
    <scope>NUCLEOTIDE SEQUENCE [LARGE SCALE GENOMIC DNA]</scope>
    <source>
        <strain evidence="2 3">MUT 4182</strain>
    </source>
</reference>
<dbReference type="HOGENOM" id="CLU_457971_0_0_1"/>
<organism evidence="2 3">
    <name type="scientific">Tulasnella calospora MUT 4182</name>
    <dbReference type="NCBI Taxonomy" id="1051891"/>
    <lineage>
        <taxon>Eukaryota</taxon>
        <taxon>Fungi</taxon>
        <taxon>Dikarya</taxon>
        <taxon>Basidiomycota</taxon>
        <taxon>Agaricomycotina</taxon>
        <taxon>Agaricomycetes</taxon>
        <taxon>Cantharellales</taxon>
        <taxon>Tulasnellaceae</taxon>
        <taxon>Tulasnella</taxon>
    </lineage>
</organism>
<evidence type="ECO:0000256" key="1">
    <source>
        <dbReference type="SAM" id="MobiDB-lite"/>
    </source>
</evidence>
<name>A0A0C3K5G1_9AGAM</name>
<keyword evidence="3" id="KW-1185">Reference proteome</keyword>
<sequence>MIKEWTELTGGTGLGFRGFWRKGREGNTTLFLRFIWMPSECGDNYELRTCLEESVIYLGKHTPPLRMTPGNRRLLLQCSIRPKNTDRQPGGQVVAHSFCGRNCTEAARQKANAQQPSVRQAAAGVAPPVTRVTMMDSQHASPKHSEGVFLFARTLYALANHPPRFMKNSESAGIQKSYPSLWSLVTPTMITAFRIAPSILVTLFTFVGKLFGVRKPKPAQSATPTLSLAVSSTALERASFTIPPSNRRRSLPPTPAPANAASKDADAPTTSSPGTCESIKVHRHCSKECSRAARAGTKGPRGYDDSDEDSWPEDTLPSKKPQHHLYDGDDDNGGGVVRSPLPQQPQINPGNSKVYSCCGCTVTVPSGAPPSECPICKLDEVKKELEAERAKPPVVIRIPQSPAPAPAPVPAPPPQPTQASAPVPATKPVQTTLRVRPSDPVQLPGPRKVTPKPGMSSRPDSSLLITVLTSRSCSPAPLQPEPAKQAAKPPVQPVRRQLDEDDDDDEDDEEEDDDDEDDDDMDFFVRKPDPSPAPGVRNNPGYNHFVLEPSLASTNRMGHQSLTLRSRRVLSNCCEVLLKFLLLSEGVCGVALRSQV</sequence>
<gene>
    <name evidence="2" type="ORF">M407DRAFT_231218</name>
</gene>
<feature type="compositionally biased region" description="Pro residues" evidence="1">
    <location>
        <begin position="401"/>
        <end position="416"/>
    </location>
</feature>
<evidence type="ECO:0000313" key="3">
    <source>
        <dbReference type="Proteomes" id="UP000054248"/>
    </source>
</evidence>
<feature type="region of interest" description="Disordered" evidence="1">
    <location>
        <begin position="240"/>
        <end position="277"/>
    </location>
</feature>
<protein>
    <submittedName>
        <fullName evidence="2">Uncharacterized protein</fullName>
    </submittedName>
</protein>
<evidence type="ECO:0000313" key="2">
    <source>
        <dbReference type="EMBL" id="KIO16628.1"/>
    </source>
</evidence>
<dbReference type="EMBL" id="KN823516">
    <property type="protein sequence ID" value="KIO16628.1"/>
    <property type="molecule type" value="Genomic_DNA"/>
</dbReference>
<dbReference type="AlphaFoldDB" id="A0A0C3K5G1"/>
<feature type="region of interest" description="Disordered" evidence="1">
    <location>
        <begin position="290"/>
        <end position="348"/>
    </location>
</feature>
<accession>A0A0C3K5G1</accession>
<dbReference type="Proteomes" id="UP000054248">
    <property type="component" value="Unassembled WGS sequence"/>
</dbReference>